<reference evidence="1 2" key="1">
    <citation type="submission" date="2015-11" db="EMBL/GenBank/DDBJ databases">
        <title>Exploring the genomic traits of fungus-feeding bacterial genus Collimonas.</title>
        <authorList>
            <person name="Song C."/>
            <person name="Schmidt R."/>
            <person name="de Jager V."/>
            <person name="Krzyzanowska D."/>
            <person name="Jongedijk E."/>
            <person name="Cankar K."/>
            <person name="Beekwilder J."/>
            <person name="van Veen A."/>
            <person name="de Boer W."/>
            <person name="van Veen J.A."/>
            <person name="Garbeva P."/>
        </authorList>
    </citation>
    <scope>NUCLEOTIDE SEQUENCE [LARGE SCALE GENOMIC DNA]</scope>
    <source>
        <strain evidence="1 2">Ter6</strain>
    </source>
</reference>
<dbReference type="PANTHER" id="PTHR11941:SF54">
    <property type="entry name" value="ENOYL-COA HYDRATASE, MITOCHONDRIAL"/>
    <property type="match status" value="1"/>
</dbReference>
<evidence type="ECO:0000313" key="2">
    <source>
        <dbReference type="Proteomes" id="UP000072421"/>
    </source>
</evidence>
<proteinExistence type="predicted"/>
<dbReference type="InterPro" id="IPR001753">
    <property type="entry name" value="Enoyl-CoA_hydra/iso"/>
</dbReference>
<dbReference type="PATRIC" id="fig|158899.10.peg.504"/>
<organism evidence="1">
    <name type="scientific">Collimonas fungivorans</name>
    <dbReference type="NCBI Taxonomy" id="158899"/>
    <lineage>
        <taxon>Bacteria</taxon>
        <taxon>Pseudomonadati</taxon>
        <taxon>Pseudomonadota</taxon>
        <taxon>Betaproteobacteria</taxon>
        <taxon>Burkholderiales</taxon>
        <taxon>Oxalobacteraceae</taxon>
        <taxon>Collimonas</taxon>
    </lineage>
</organism>
<dbReference type="InterPro" id="IPR053482">
    <property type="entry name" value="DPA-CoA_Dioxygenase"/>
</dbReference>
<dbReference type="PANTHER" id="PTHR11941">
    <property type="entry name" value="ENOYL-COA HYDRATASE-RELATED"/>
    <property type="match status" value="1"/>
</dbReference>
<name>A0A127P6D4_9BURK</name>
<dbReference type="GO" id="GO:0006635">
    <property type="term" value="P:fatty acid beta-oxidation"/>
    <property type="evidence" value="ECO:0007669"/>
    <property type="project" value="TreeGrafter"/>
</dbReference>
<dbReference type="SUPFAM" id="SSF52096">
    <property type="entry name" value="ClpP/crotonase"/>
    <property type="match status" value="1"/>
</dbReference>
<dbReference type="EMBL" id="CP013232">
    <property type="protein sequence ID" value="AMO93225.1"/>
    <property type="molecule type" value="Genomic_DNA"/>
</dbReference>
<sequence length="431" mass="47961">MTSFDSGSAAPDQVAEVLSDYLLTGETILSHLPEKDKRDPNQQEVADTIHRNSRNARATFMRSHAAWAYDVLTCNRTLRPGLNELIDAAAAKFPGLVPTRVQMERESQCTQRNKEAREIDQGIFFSAIFSEPRSGIHLLESMRMPSARALSLLDRFRQVGSLRLDTILIERVGTTAHLTVHNEACLNAEDDQLIADMEVAVDLVLLVDDIRVGILRGAPMTHPKYIGKRVFSAGINLKLLQSGKISYINFLLQRETGYISKILRGLYFKNQHLEWDPPTMENAWIAAVDTFAIGGGAQLLLVFDHVIAASDSYFSLPAAREGIIPGVANLRLTQAGGSRAARQIILSGRKLWAKDEDARMVFDEVVDPSEMDAAINAAAARLNSAAVIANRRMLVASDEPLERFRNYMAEFALEQARRLYSLDVLDRIERA</sequence>
<dbReference type="Gene3D" id="3.90.226.10">
    <property type="entry name" value="2-enoyl-CoA Hydratase, Chain A, domain 1"/>
    <property type="match status" value="1"/>
</dbReference>
<protein>
    <submittedName>
        <fullName evidence="1">DpgC</fullName>
    </submittedName>
</protein>
<dbReference type="CDD" id="cd06558">
    <property type="entry name" value="crotonase-like"/>
    <property type="match status" value="1"/>
</dbReference>
<evidence type="ECO:0000313" key="1">
    <source>
        <dbReference type="EMBL" id="AMO93225.1"/>
    </source>
</evidence>
<dbReference type="NCBIfam" id="NF042432">
    <property type="entry name" value="DHPACoAdixog_DpgC"/>
    <property type="match status" value="1"/>
</dbReference>
<dbReference type="AlphaFoldDB" id="A0A127P6D4"/>
<dbReference type="Proteomes" id="UP000072421">
    <property type="component" value="Chromosome"/>
</dbReference>
<dbReference type="Pfam" id="PF00378">
    <property type="entry name" value="ECH_1"/>
    <property type="match status" value="1"/>
</dbReference>
<dbReference type="Gene3D" id="1.20.58.1300">
    <property type="match status" value="1"/>
</dbReference>
<dbReference type="InterPro" id="IPR029045">
    <property type="entry name" value="ClpP/crotonase-like_dom_sf"/>
</dbReference>
<dbReference type="GO" id="GO:0003824">
    <property type="term" value="F:catalytic activity"/>
    <property type="evidence" value="ECO:0007669"/>
    <property type="project" value="UniProtKB-ARBA"/>
</dbReference>
<accession>A0A127P6D4</accession>
<gene>
    <name evidence="1" type="ORF">CFter6_0496</name>
</gene>